<reference evidence="9" key="1">
    <citation type="journal article" date="2014" name="Proc. Natl. Acad. Sci. U.S.A.">
        <title>Extensive sampling of basidiomycete genomes demonstrates inadequacy of the white-rot/brown-rot paradigm for wood decay fungi.</title>
        <authorList>
            <person name="Riley R."/>
            <person name="Salamov A.A."/>
            <person name="Brown D.W."/>
            <person name="Nagy L.G."/>
            <person name="Floudas D."/>
            <person name="Held B.W."/>
            <person name="Levasseur A."/>
            <person name="Lombard V."/>
            <person name="Morin E."/>
            <person name="Otillar R."/>
            <person name="Lindquist E.A."/>
            <person name="Sun H."/>
            <person name="LaButti K.M."/>
            <person name="Schmutz J."/>
            <person name="Jabbour D."/>
            <person name="Luo H."/>
            <person name="Baker S.E."/>
            <person name="Pisabarro A.G."/>
            <person name="Walton J.D."/>
            <person name="Blanchette R.A."/>
            <person name="Henrissat B."/>
            <person name="Martin F."/>
            <person name="Cullen D."/>
            <person name="Hibbett D.S."/>
            <person name="Grigoriev I.V."/>
        </authorList>
    </citation>
    <scope>NUCLEOTIDE SEQUENCE [LARGE SCALE GENOMIC DNA]</scope>
    <source>
        <strain evidence="9">CBS 339.88</strain>
    </source>
</reference>
<feature type="compositionally biased region" description="Basic and acidic residues" evidence="5">
    <location>
        <begin position="231"/>
        <end position="240"/>
    </location>
</feature>
<feature type="region of interest" description="Disordered" evidence="5">
    <location>
        <begin position="86"/>
        <end position="109"/>
    </location>
</feature>
<dbReference type="SUPFAM" id="SSF57667">
    <property type="entry name" value="beta-beta-alpha zinc fingers"/>
    <property type="match status" value="1"/>
</dbReference>
<feature type="compositionally biased region" description="Pro residues" evidence="5">
    <location>
        <begin position="418"/>
        <end position="428"/>
    </location>
</feature>
<keyword evidence="1" id="KW-0479">Metal-binding</keyword>
<sequence length="466" mass="50337">MDVDESHLHKYDEYIRRPAREVITVETKIKPSNKGFALLAKLGWVAGQPVGLSGEGRVDPIPFHIKSDLTGLGKASQDVRMIEETVSQRRGLDSERQQRESEEQRRLREDTVARKTALESEISSTLRAFYCTLCDKQFKNVAQYDEHTNSYAHHHKARFKDMQANVRIKPQDEVEKRKEKERKREEKELRKIAAASGIKIPKPVAIPNPSIALAPPSSSDNDNASVSTMEVDPKSTEPKRSNWASGQGSNSPAPSHGGSGFRKSGWATVGGPSSNSNLASSSSRFGPPPSASSPFPVEPATNPNLNHVPTFRNAGWTSLDTGSSLPPPAASTPNHHGYEPAPPPVPNASTHGSWSRGFASTTATPSPPRQEYDPAPPPPSDASGREGWSTGFSSTSSSSAGLGSSSSSRQWQSSFAPAAPPPPQPPSDPVQSLLVQPPASLPAPAPERKPARANWQQFQKGVGRRK</sequence>
<evidence type="ECO:0000256" key="1">
    <source>
        <dbReference type="ARBA" id="ARBA00022723"/>
    </source>
</evidence>
<evidence type="ECO:0000256" key="5">
    <source>
        <dbReference type="SAM" id="MobiDB-lite"/>
    </source>
</evidence>
<dbReference type="PANTHER" id="PTHR47251:SF1">
    <property type="entry name" value="FINGER DOMAIN PROTEIN, PUTATIVE (AFU_ORTHOLOGUE AFUA_3G04180)-RELATED"/>
    <property type="match status" value="1"/>
</dbReference>
<feature type="compositionally biased region" description="Low complexity" evidence="5">
    <location>
        <begin position="387"/>
        <end position="417"/>
    </location>
</feature>
<dbReference type="HOGENOM" id="CLU_032847_1_0_1"/>
<dbReference type="InterPro" id="IPR036236">
    <property type="entry name" value="Znf_C2H2_sf"/>
</dbReference>
<feature type="region of interest" description="Disordered" evidence="5">
    <location>
        <begin position="169"/>
        <end position="188"/>
    </location>
</feature>
<keyword evidence="2 4" id="KW-0863">Zinc-finger</keyword>
<dbReference type="GO" id="GO:0008270">
    <property type="term" value="F:zinc ion binding"/>
    <property type="evidence" value="ECO:0007669"/>
    <property type="project" value="UniProtKB-KW"/>
</dbReference>
<feature type="domain" description="C2H2-type" evidence="6">
    <location>
        <begin position="129"/>
        <end position="158"/>
    </location>
</feature>
<evidence type="ECO:0000256" key="4">
    <source>
        <dbReference type="PROSITE-ProRule" id="PRU00042"/>
    </source>
</evidence>
<dbReference type="Pfam" id="PF12171">
    <property type="entry name" value="zf-C2H2_jaz"/>
    <property type="match status" value="1"/>
</dbReference>
<dbReference type="InterPro" id="IPR022755">
    <property type="entry name" value="Znf_C2H2_jaz"/>
</dbReference>
<dbReference type="InterPro" id="IPR013087">
    <property type="entry name" value="Znf_C2H2_type"/>
</dbReference>
<evidence type="ECO:0000313" key="9">
    <source>
        <dbReference type="Proteomes" id="UP000027222"/>
    </source>
</evidence>
<dbReference type="AlphaFoldDB" id="A0A067U0A8"/>
<evidence type="ECO:0000313" key="8">
    <source>
        <dbReference type="EMBL" id="KDR84768.1"/>
    </source>
</evidence>
<accession>A0A067U0A8</accession>
<dbReference type="Pfam" id="PF01585">
    <property type="entry name" value="G-patch"/>
    <property type="match status" value="1"/>
</dbReference>
<protein>
    <recommendedName>
        <fullName evidence="10">G-patch domain-containing protein</fullName>
    </recommendedName>
</protein>
<evidence type="ECO:0000259" key="7">
    <source>
        <dbReference type="PROSITE" id="PS50174"/>
    </source>
</evidence>
<dbReference type="OrthoDB" id="4822at2759"/>
<evidence type="ECO:0000256" key="3">
    <source>
        <dbReference type="ARBA" id="ARBA00022833"/>
    </source>
</evidence>
<dbReference type="PROSITE" id="PS50157">
    <property type="entry name" value="ZINC_FINGER_C2H2_2"/>
    <property type="match status" value="1"/>
</dbReference>
<dbReference type="SMART" id="SM00443">
    <property type="entry name" value="G_patch"/>
    <property type="match status" value="1"/>
</dbReference>
<feature type="region of interest" description="Disordered" evidence="5">
    <location>
        <begin position="195"/>
        <end position="466"/>
    </location>
</feature>
<proteinExistence type="predicted"/>
<feature type="compositionally biased region" description="Polar residues" evidence="5">
    <location>
        <begin position="242"/>
        <end position="253"/>
    </location>
</feature>
<evidence type="ECO:0000259" key="6">
    <source>
        <dbReference type="PROSITE" id="PS50157"/>
    </source>
</evidence>
<feature type="compositionally biased region" description="Polar residues" evidence="5">
    <location>
        <begin position="216"/>
        <end position="228"/>
    </location>
</feature>
<dbReference type="EMBL" id="KL142367">
    <property type="protein sequence ID" value="KDR84768.1"/>
    <property type="molecule type" value="Genomic_DNA"/>
</dbReference>
<dbReference type="PROSITE" id="PS50174">
    <property type="entry name" value="G_PATCH"/>
    <property type="match status" value="1"/>
</dbReference>
<dbReference type="Proteomes" id="UP000027222">
    <property type="component" value="Unassembled WGS sequence"/>
</dbReference>
<keyword evidence="3" id="KW-0862">Zinc</keyword>
<dbReference type="PANTHER" id="PTHR47251">
    <property type="entry name" value="FINGER DOMAIN PROTEIN, PUTATIVE (AFU_ORTHOLOGUE AFUA_3G04180)-RELATED"/>
    <property type="match status" value="1"/>
</dbReference>
<dbReference type="GO" id="GO:0003676">
    <property type="term" value="F:nucleic acid binding"/>
    <property type="evidence" value="ECO:0007669"/>
    <property type="project" value="InterPro"/>
</dbReference>
<evidence type="ECO:0000256" key="2">
    <source>
        <dbReference type="ARBA" id="ARBA00022771"/>
    </source>
</evidence>
<organism evidence="8 9">
    <name type="scientific">Galerina marginata (strain CBS 339.88)</name>
    <dbReference type="NCBI Taxonomy" id="685588"/>
    <lineage>
        <taxon>Eukaryota</taxon>
        <taxon>Fungi</taxon>
        <taxon>Dikarya</taxon>
        <taxon>Basidiomycota</taxon>
        <taxon>Agaricomycotina</taxon>
        <taxon>Agaricomycetes</taxon>
        <taxon>Agaricomycetidae</taxon>
        <taxon>Agaricales</taxon>
        <taxon>Agaricineae</taxon>
        <taxon>Strophariaceae</taxon>
        <taxon>Galerina</taxon>
    </lineage>
</organism>
<feature type="compositionally biased region" description="Polar residues" evidence="5">
    <location>
        <begin position="347"/>
        <end position="364"/>
    </location>
</feature>
<dbReference type="PRINTS" id="PR01217">
    <property type="entry name" value="PRICHEXTENSN"/>
</dbReference>
<name>A0A067U0A8_GALM3</name>
<evidence type="ECO:0008006" key="10">
    <source>
        <dbReference type="Google" id="ProtNLM"/>
    </source>
</evidence>
<dbReference type="PROSITE" id="PS00028">
    <property type="entry name" value="ZINC_FINGER_C2H2_1"/>
    <property type="match status" value="1"/>
</dbReference>
<feature type="compositionally biased region" description="Polar residues" evidence="5">
    <location>
        <begin position="315"/>
        <end position="324"/>
    </location>
</feature>
<dbReference type="InterPro" id="IPR000467">
    <property type="entry name" value="G_patch_dom"/>
</dbReference>
<keyword evidence="9" id="KW-1185">Reference proteome</keyword>
<feature type="compositionally biased region" description="Low complexity" evidence="5">
    <location>
        <begin position="273"/>
        <end position="285"/>
    </location>
</feature>
<gene>
    <name evidence="8" type="ORF">GALMADRAFT_51883</name>
</gene>
<feature type="domain" description="G-patch" evidence="7">
    <location>
        <begin position="31"/>
        <end position="77"/>
    </location>
</feature>
<dbReference type="STRING" id="685588.A0A067U0A8"/>